<dbReference type="EMBL" id="AZRA01000025">
    <property type="protein sequence ID" value="KDB53403.1"/>
    <property type="molecule type" value="Genomic_DNA"/>
</dbReference>
<dbReference type="PANTHER" id="PTHR11487:SF0">
    <property type="entry name" value="S-ACYL FATTY ACID SYNTHASE THIOESTERASE, MEDIUM CHAIN"/>
    <property type="match status" value="1"/>
</dbReference>
<dbReference type="STRING" id="34103.SAMN05421778_10867"/>
<evidence type="ECO:0000313" key="4">
    <source>
        <dbReference type="Proteomes" id="UP000026714"/>
    </source>
</evidence>
<evidence type="ECO:0000259" key="2">
    <source>
        <dbReference type="Pfam" id="PF00975"/>
    </source>
</evidence>
<accession>A0A059KQM0</accession>
<feature type="domain" description="Thioesterase" evidence="2">
    <location>
        <begin position="8"/>
        <end position="232"/>
    </location>
</feature>
<evidence type="ECO:0000313" key="3">
    <source>
        <dbReference type="EMBL" id="KDB53403.1"/>
    </source>
</evidence>
<gene>
    <name evidence="3" type="ORF">X805_09880</name>
</gene>
<comment type="caution">
    <text evidence="3">The sequence shown here is derived from an EMBL/GenBank/DDBJ whole genome shotgun (WGS) entry which is preliminary data.</text>
</comment>
<dbReference type="InterPro" id="IPR001031">
    <property type="entry name" value="Thioesterase"/>
</dbReference>
<evidence type="ECO:0000256" key="1">
    <source>
        <dbReference type="ARBA" id="ARBA00007169"/>
    </source>
</evidence>
<keyword evidence="4" id="KW-1185">Reference proteome</keyword>
<comment type="similarity">
    <text evidence="1">Belongs to the thioesterase family.</text>
</comment>
<proteinExistence type="inferred from homology"/>
<dbReference type="GO" id="GO:0008610">
    <property type="term" value="P:lipid biosynthetic process"/>
    <property type="evidence" value="ECO:0007669"/>
    <property type="project" value="TreeGrafter"/>
</dbReference>
<dbReference type="Pfam" id="PF00975">
    <property type="entry name" value="Thioesterase"/>
    <property type="match status" value="1"/>
</dbReference>
<dbReference type="AlphaFoldDB" id="A0A059KQM0"/>
<dbReference type="Proteomes" id="UP000026714">
    <property type="component" value="Unassembled WGS sequence"/>
</dbReference>
<organism evidence="3 4">
    <name type="scientific">Sphaerotilus natans subsp. natans DSM 6575</name>
    <dbReference type="NCBI Taxonomy" id="1286631"/>
    <lineage>
        <taxon>Bacteria</taxon>
        <taxon>Pseudomonadati</taxon>
        <taxon>Pseudomonadota</taxon>
        <taxon>Betaproteobacteria</taxon>
        <taxon>Burkholderiales</taxon>
        <taxon>Sphaerotilaceae</taxon>
        <taxon>Sphaerotilus</taxon>
    </lineage>
</organism>
<dbReference type="InterPro" id="IPR012223">
    <property type="entry name" value="TEII"/>
</dbReference>
<name>A0A059KQM0_9BURK</name>
<dbReference type="SUPFAM" id="SSF53474">
    <property type="entry name" value="alpha/beta-Hydrolases"/>
    <property type="match status" value="1"/>
</dbReference>
<dbReference type="PANTHER" id="PTHR11487">
    <property type="entry name" value="THIOESTERASE"/>
    <property type="match status" value="1"/>
</dbReference>
<protein>
    <recommendedName>
        <fullName evidence="2">Thioesterase domain-containing protein</fullName>
    </recommendedName>
</protein>
<dbReference type="InterPro" id="IPR029058">
    <property type="entry name" value="AB_hydrolase_fold"/>
</dbReference>
<sequence>MTAAPRLRLLCLPYAGGAASIWRPWLDLVPADVDLCPIQLPGREGRFTEAHITDPEVLLAELHEALTPWLDRPFVLLGYSMGALLAHALACRLRPAEQSRLQRLVVAACSSPEHPPRIDPERVGREALLTHLRELGGTPPAVFEHEELLDLLLPMLAADFGLVARLRERAVTGGSARPRRLDCPIVALGAHDDSHAHPEQVARWADWTCGGFQQTSVPGDHFALWRQPELLLRAALSTRVEEACGPARFGVP</sequence>
<dbReference type="Gene3D" id="3.40.50.1820">
    <property type="entry name" value="alpha/beta hydrolase"/>
    <property type="match status" value="1"/>
</dbReference>
<dbReference type="eggNOG" id="COG3208">
    <property type="taxonomic scope" value="Bacteria"/>
</dbReference>
<reference evidence="3 4" key="1">
    <citation type="journal article" date="2014" name="FEMS Microbiol. Ecol.">
        <title>Sphaerotilus natans encrusted with nanoball-shaped Fe(III) oxide minerals formed by nitrate-reducing mixotrophic Fe(II) oxidation.</title>
        <authorList>
            <person name="Park S."/>
            <person name="Kim D.H."/>
            <person name="Lee J.H."/>
            <person name="Hur H.G."/>
        </authorList>
    </citation>
    <scope>NUCLEOTIDE SEQUENCE [LARGE SCALE GENOMIC DNA]</scope>
    <source>
        <strain evidence="3 4">DSM 6575</strain>
    </source>
</reference>